<dbReference type="AlphaFoldDB" id="A0A8S1RQ08"/>
<keyword evidence="1" id="KW-0175">Coiled coil</keyword>
<feature type="coiled-coil region" evidence="1">
    <location>
        <begin position="37"/>
        <end position="71"/>
    </location>
</feature>
<comment type="caution">
    <text evidence="2">The sequence shown here is derived from an EMBL/GenBank/DDBJ whole genome shotgun (WGS) entry which is preliminary data.</text>
</comment>
<proteinExistence type="predicted"/>
<evidence type="ECO:0000313" key="3">
    <source>
        <dbReference type="Proteomes" id="UP000692954"/>
    </source>
</evidence>
<organism evidence="2 3">
    <name type="scientific">Paramecium sonneborni</name>
    <dbReference type="NCBI Taxonomy" id="65129"/>
    <lineage>
        <taxon>Eukaryota</taxon>
        <taxon>Sar</taxon>
        <taxon>Alveolata</taxon>
        <taxon>Ciliophora</taxon>
        <taxon>Intramacronucleata</taxon>
        <taxon>Oligohymenophorea</taxon>
        <taxon>Peniculida</taxon>
        <taxon>Parameciidae</taxon>
        <taxon>Paramecium</taxon>
    </lineage>
</organism>
<sequence length="451" mass="54349">MVLMKFEISKYQIQITNLTMQIENDQFQLKNEKCKKSVSLKDEVQQKIRELIQLQEMIETLNLTIQEKIKKFNNMKIIVQIMKKKEMIINKYQMKKNCSLNNYNKNYTNKVIKQEKYKLNQMFQKRQMRIKPKKIVIKKYKQQIYKRKNNLRLNKQILNYWKKFKFIIMNQIYEKSSQLEKKSQLIDKFNLKIMNQNAKICQLKQQIAIQDKQIKQIESAFQSTEQRCEVESINNNKMNEITQLNSKLSKIIDEKEQQILILKQELQVSLIIMRKLNKYIKIKSIRQAKKTLYVNLNQISFQNLSYLLKLASHRKLKMIIYQQLQILQKEQNAILKENLILKNNCQIEDYKNKIALLSLEVSRYHNSSKGLLNQRDNFKMEDKTKFLSQEKGNNIQIQQCINNNYKKNDLMCLIVLLFAEIESLRTKEEGKKLEDKSKVQQIIDYYRQKPQ</sequence>
<keyword evidence="3" id="KW-1185">Reference proteome</keyword>
<dbReference type="EMBL" id="CAJJDN010000214">
    <property type="protein sequence ID" value="CAD8129280.1"/>
    <property type="molecule type" value="Genomic_DNA"/>
</dbReference>
<dbReference type="Proteomes" id="UP000692954">
    <property type="component" value="Unassembled WGS sequence"/>
</dbReference>
<evidence type="ECO:0000313" key="2">
    <source>
        <dbReference type="EMBL" id="CAD8129280.1"/>
    </source>
</evidence>
<protein>
    <submittedName>
        <fullName evidence="2">Uncharacterized protein</fullName>
    </submittedName>
</protein>
<feature type="coiled-coil region" evidence="1">
    <location>
        <begin position="234"/>
        <end position="265"/>
    </location>
</feature>
<reference evidence="2" key="1">
    <citation type="submission" date="2021-01" db="EMBL/GenBank/DDBJ databases">
        <authorList>
            <consortium name="Genoscope - CEA"/>
            <person name="William W."/>
        </authorList>
    </citation>
    <scope>NUCLEOTIDE SEQUENCE</scope>
</reference>
<name>A0A8S1RQ08_9CILI</name>
<accession>A0A8S1RQ08</accession>
<evidence type="ECO:0000256" key="1">
    <source>
        <dbReference type="SAM" id="Coils"/>
    </source>
</evidence>
<gene>
    <name evidence="2" type="ORF">PSON_ATCC_30995.1.T2140004</name>
</gene>